<dbReference type="Pfam" id="PF01094">
    <property type="entry name" value="ANF_receptor"/>
    <property type="match status" value="1"/>
</dbReference>
<feature type="domain" description="Ionotropic glutamate receptor L-glutamate and glycine-binding" evidence="21">
    <location>
        <begin position="417"/>
        <end position="485"/>
    </location>
</feature>
<dbReference type="SMART" id="SM00918">
    <property type="entry name" value="Lig_chan-Glu_bd"/>
    <property type="match status" value="1"/>
</dbReference>
<evidence type="ECO:0000313" key="23">
    <source>
        <dbReference type="RefSeq" id="XP_011500631.1"/>
    </source>
</evidence>
<feature type="binding site" evidence="16">
    <location>
        <position position="717"/>
    </location>
    <ligand>
        <name>L-glutamate</name>
        <dbReference type="ChEBI" id="CHEBI:29985"/>
    </ligand>
</feature>
<keyword evidence="3" id="KW-0813">Transport</keyword>
<dbReference type="Gene3D" id="3.40.50.2300">
    <property type="match status" value="2"/>
</dbReference>
<evidence type="ECO:0000256" key="4">
    <source>
        <dbReference type="ARBA" id="ARBA00022475"/>
    </source>
</evidence>
<dbReference type="Pfam" id="PF00060">
    <property type="entry name" value="Lig_chan"/>
    <property type="match status" value="1"/>
</dbReference>
<evidence type="ECO:0000256" key="11">
    <source>
        <dbReference type="ARBA" id="ARBA00023180"/>
    </source>
</evidence>
<evidence type="ECO:0000256" key="17">
    <source>
        <dbReference type="PIRSR" id="PIRSR601508-2"/>
    </source>
</evidence>
<evidence type="ECO:0000256" key="1">
    <source>
        <dbReference type="ARBA" id="ARBA00004651"/>
    </source>
</evidence>
<dbReference type="GO" id="GO:0015276">
    <property type="term" value="F:ligand-gated monoatomic ion channel activity"/>
    <property type="evidence" value="ECO:0007669"/>
    <property type="project" value="InterPro"/>
</dbReference>
<evidence type="ECO:0000256" key="19">
    <source>
        <dbReference type="SAM" id="Phobius"/>
    </source>
</evidence>
<dbReference type="Pfam" id="PF10613">
    <property type="entry name" value="Lig_chan-Glu_bd"/>
    <property type="match status" value="1"/>
</dbReference>
<evidence type="ECO:0000259" key="20">
    <source>
        <dbReference type="SMART" id="SM00079"/>
    </source>
</evidence>
<keyword evidence="9 19" id="KW-0472">Membrane</keyword>
<dbReference type="GeneID" id="105364417"/>
<evidence type="ECO:0000256" key="3">
    <source>
        <dbReference type="ARBA" id="ARBA00022448"/>
    </source>
</evidence>
<organism evidence="22 23">
    <name type="scientific">Ceratosolen solmsi marchali</name>
    <dbReference type="NCBI Taxonomy" id="326594"/>
    <lineage>
        <taxon>Eukaryota</taxon>
        <taxon>Metazoa</taxon>
        <taxon>Ecdysozoa</taxon>
        <taxon>Arthropoda</taxon>
        <taxon>Hexapoda</taxon>
        <taxon>Insecta</taxon>
        <taxon>Pterygota</taxon>
        <taxon>Neoptera</taxon>
        <taxon>Endopterygota</taxon>
        <taxon>Hymenoptera</taxon>
        <taxon>Apocrita</taxon>
        <taxon>Proctotrupomorpha</taxon>
        <taxon>Chalcidoidea</taxon>
        <taxon>Agaonidae</taxon>
        <taxon>Agaoninae</taxon>
        <taxon>Ceratosolen</taxon>
    </lineage>
</organism>
<dbReference type="InterPro" id="IPR028082">
    <property type="entry name" value="Peripla_BP_I"/>
</dbReference>
<keyword evidence="8" id="KW-0406">Ion transport</keyword>
<keyword evidence="7" id="KW-0770">Synapse</keyword>
<keyword evidence="11" id="KW-0325">Glycoprotein</keyword>
<feature type="domain" description="Ionotropic glutamate receptor C-terminal" evidence="20">
    <location>
        <begin position="407"/>
        <end position="780"/>
    </location>
</feature>
<dbReference type="InterPro" id="IPR015683">
    <property type="entry name" value="Ionotropic_Glu_rcpt"/>
</dbReference>
<evidence type="ECO:0000256" key="13">
    <source>
        <dbReference type="ARBA" id="ARBA00023286"/>
    </source>
</evidence>
<evidence type="ECO:0000256" key="10">
    <source>
        <dbReference type="ARBA" id="ARBA00023170"/>
    </source>
</evidence>
<evidence type="ECO:0000256" key="15">
    <source>
        <dbReference type="ARBA" id="ARBA00034100"/>
    </source>
</evidence>
<dbReference type="GO" id="GO:0045211">
    <property type="term" value="C:postsynaptic membrane"/>
    <property type="evidence" value="ECO:0007669"/>
    <property type="project" value="UniProtKB-SubCell"/>
</dbReference>
<name>A0AAJ6YM93_9HYME</name>
<dbReference type="SUPFAM" id="SSF53850">
    <property type="entry name" value="Periplasmic binding protein-like II"/>
    <property type="match status" value="1"/>
</dbReference>
<keyword evidence="13" id="KW-1071">Ligand-gated ion channel</keyword>
<feature type="site" description="Crucial to convey clamshell closure to channel opening" evidence="17">
    <location>
        <position position="646"/>
    </location>
</feature>
<keyword evidence="10" id="KW-0675">Receptor</keyword>
<evidence type="ECO:0000256" key="16">
    <source>
        <dbReference type="PIRSR" id="PIRSR601508-1"/>
    </source>
</evidence>
<evidence type="ECO:0000256" key="8">
    <source>
        <dbReference type="ARBA" id="ARBA00023065"/>
    </source>
</evidence>
<keyword evidence="4" id="KW-1003">Cell membrane</keyword>
<evidence type="ECO:0000256" key="14">
    <source>
        <dbReference type="ARBA" id="ARBA00023303"/>
    </source>
</evidence>
<proteinExistence type="inferred from homology"/>
<gene>
    <name evidence="23" type="primary">LOC105364417</name>
</gene>
<feature type="disulfide bond" evidence="18">
    <location>
        <begin position="729"/>
        <end position="785"/>
    </location>
</feature>
<feature type="non-terminal residue" evidence="23">
    <location>
        <position position="1"/>
    </location>
</feature>
<evidence type="ECO:0000256" key="6">
    <source>
        <dbReference type="ARBA" id="ARBA00022989"/>
    </source>
</evidence>
<evidence type="ECO:0000256" key="2">
    <source>
        <dbReference type="ARBA" id="ARBA00008685"/>
    </source>
</evidence>
<evidence type="ECO:0000256" key="5">
    <source>
        <dbReference type="ARBA" id="ARBA00022692"/>
    </source>
</evidence>
<protein>
    <submittedName>
        <fullName evidence="23">Glutamate receptor ionotropic, kainate 3-like</fullName>
    </submittedName>
</protein>
<dbReference type="GO" id="GO:0038023">
    <property type="term" value="F:signaling receptor activity"/>
    <property type="evidence" value="ECO:0007669"/>
    <property type="project" value="InterPro"/>
</dbReference>
<dbReference type="FunFam" id="1.10.287.70:FF:000105">
    <property type="entry name" value="Eye-enriched kainate receptor, isoform A"/>
    <property type="match status" value="1"/>
</dbReference>
<evidence type="ECO:0000256" key="7">
    <source>
        <dbReference type="ARBA" id="ARBA00023018"/>
    </source>
</evidence>
<dbReference type="SMART" id="SM00079">
    <property type="entry name" value="PBPe"/>
    <property type="match status" value="1"/>
</dbReference>
<feature type="binding site" evidence="16">
    <location>
        <position position="501"/>
    </location>
    <ligand>
        <name>L-glutamate</name>
        <dbReference type="ChEBI" id="CHEBI:29985"/>
    </ligand>
</feature>
<keyword evidence="18" id="KW-1015">Disulfide bond</keyword>
<dbReference type="InterPro" id="IPR019594">
    <property type="entry name" value="Glu/Gly-bd"/>
</dbReference>
<feature type="transmembrane region" description="Helical" evidence="19">
    <location>
        <begin position="540"/>
        <end position="559"/>
    </location>
</feature>
<dbReference type="Proteomes" id="UP000695007">
    <property type="component" value="Unplaced"/>
</dbReference>
<dbReference type="SUPFAM" id="SSF53822">
    <property type="entry name" value="Periplasmic binding protein-like I"/>
    <property type="match status" value="1"/>
</dbReference>
<feature type="binding site" evidence="16">
    <location>
        <position position="667"/>
    </location>
    <ligand>
        <name>L-glutamate</name>
        <dbReference type="ChEBI" id="CHEBI:29985"/>
    </ligand>
</feature>
<evidence type="ECO:0000313" key="22">
    <source>
        <dbReference type="Proteomes" id="UP000695007"/>
    </source>
</evidence>
<dbReference type="PANTHER" id="PTHR18966">
    <property type="entry name" value="IONOTROPIC GLUTAMATE RECEPTOR"/>
    <property type="match status" value="1"/>
</dbReference>
<feature type="binding site" evidence="16">
    <location>
        <position position="668"/>
    </location>
    <ligand>
        <name>L-glutamate</name>
        <dbReference type="ChEBI" id="CHEBI:29985"/>
    </ligand>
</feature>
<accession>A0AAJ6YM93</accession>
<comment type="similarity">
    <text evidence="2">Belongs to the glutamate-gated ion channel (TC 1.A.10.1) family.</text>
</comment>
<dbReference type="AlphaFoldDB" id="A0AAJ6YM93"/>
<dbReference type="PRINTS" id="PR00177">
    <property type="entry name" value="NMDARECEPTOR"/>
</dbReference>
<dbReference type="KEGG" id="csol:105364417"/>
<dbReference type="SUPFAM" id="SSF81324">
    <property type="entry name" value="Voltage-gated potassium channels"/>
    <property type="match status" value="1"/>
</dbReference>
<dbReference type="InterPro" id="IPR001508">
    <property type="entry name" value="Iono_Glu_rcpt_met"/>
</dbReference>
<dbReference type="Gene3D" id="3.40.190.10">
    <property type="entry name" value="Periplasmic binding protein-like II"/>
    <property type="match status" value="1"/>
</dbReference>
<dbReference type="Gene3D" id="1.10.287.70">
    <property type="match status" value="1"/>
</dbReference>
<keyword evidence="5 19" id="KW-0812">Transmembrane</keyword>
<keyword evidence="14" id="KW-0407">Ion channel</keyword>
<sequence>KYDGGVAGGLFGKDVQRRKAFSLAIRTINECIYNRQICDMISECRSGINCDVFHFIKFAALVMELDEDMDNVFNKVEELSGHRNKIMANNEDGLSAIIGPQNKISASYIDGLCELHDIPHIVINRQANHDRSRTINLYPDQEVLSTVYVKVVERLNWTSFLILYENTDHFLNLNQLLKMYGPFAYPVYAIRLGNGPNYSEPLLIAKEKNIRSLVIDCSPEHLSQILKETQEVGMMTESYHYFITSLDLQSLDLRSYQFSGVNINGLRLVDPDNPFVKEFVSSRFDDFEIEKVEQLRMSDALMFDAVIFFAQGYKDLAYEYEITGKKLSSKYPNIEPWRHGLSLRNYILYNTVNGLTGPVMLDSDGRRRRFKLDILNFHKSGITKIGTWNPDTGFDDLHVINEIKTKHFNVLITLNPPYAMRVNFSKSLEGNDRYEGFVIDIIKELSRMIGFNYTFYVQDDSQNGVCNKTLNGQCICTGMMEKILSGKMQMAITDLTITEERELCVDFSTAFWNLGMSILYKKPMKAPRTHFSFLATFHSYVWIYLALIFIFVSLLFFVLGRVSPAEWNNTYPCIEEPNELQNQFTITNSFWFTIGAIMQQGSEIAPISKSTRTLAGCWWFFCLIIVSTYTANLTAFLTIESPVKVVRGIEDLYNQTAIKFGAKKDGSTFMYFQSSKNPKHRGLAEKMKSKEWEKWMVTSNDQAIHLAKTENYAFIMESSSIEYIQYRECDLEQAGPLIDQKSYAIAYAKNFEYHQQISRAISVLQEKLIIMEFYNKWWKEKGAVCFSSNSNTPAAMNLEQLAGVFSVLGIGIALSCATTLWEFCRHVQMTSKKEKASFINMFSSEMKQITKSKAVKPVLRRNKSTESNVTGGVYSCNYTMTTQA</sequence>
<feature type="transmembrane region" description="Helical" evidence="19">
    <location>
        <begin position="801"/>
        <end position="823"/>
    </location>
</feature>
<comment type="subcellular location">
    <subcellularLocation>
        <location evidence="1">Cell membrane</location>
        <topology evidence="1">Multi-pass membrane protein</topology>
    </subcellularLocation>
    <subcellularLocation>
        <location evidence="15">Postsynaptic cell membrane</location>
    </subcellularLocation>
</comment>
<evidence type="ECO:0000256" key="9">
    <source>
        <dbReference type="ARBA" id="ARBA00023136"/>
    </source>
</evidence>
<keyword evidence="12" id="KW-0628">Postsynaptic cell membrane</keyword>
<feature type="transmembrane region" description="Helical" evidence="19">
    <location>
        <begin position="617"/>
        <end position="639"/>
    </location>
</feature>
<evidence type="ECO:0000259" key="21">
    <source>
        <dbReference type="SMART" id="SM00918"/>
    </source>
</evidence>
<keyword evidence="6 19" id="KW-1133">Transmembrane helix</keyword>
<dbReference type="InterPro" id="IPR001828">
    <property type="entry name" value="ANF_lig-bd_rcpt"/>
</dbReference>
<reference evidence="23" key="1">
    <citation type="submission" date="2025-08" db="UniProtKB">
        <authorList>
            <consortium name="RefSeq"/>
        </authorList>
    </citation>
    <scope>IDENTIFICATION</scope>
</reference>
<feature type="binding site" evidence="16">
    <location>
        <position position="496"/>
    </location>
    <ligand>
        <name>L-glutamate</name>
        <dbReference type="ChEBI" id="CHEBI:29985"/>
    </ligand>
</feature>
<dbReference type="InterPro" id="IPR001320">
    <property type="entry name" value="Iontro_rcpt_C"/>
</dbReference>
<evidence type="ECO:0000256" key="18">
    <source>
        <dbReference type="PIRSR" id="PIRSR601508-3"/>
    </source>
</evidence>
<dbReference type="RefSeq" id="XP_011500631.1">
    <property type="nucleotide sequence ID" value="XM_011502329.1"/>
</dbReference>
<keyword evidence="22" id="KW-1185">Reference proteome</keyword>
<evidence type="ECO:0000256" key="12">
    <source>
        <dbReference type="ARBA" id="ARBA00023257"/>
    </source>
</evidence>